<evidence type="ECO:0000313" key="2">
    <source>
        <dbReference type="EMBL" id="GMH62433.1"/>
    </source>
</evidence>
<feature type="compositionally biased region" description="Polar residues" evidence="1">
    <location>
        <begin position="343"/>
        <end position="357"/>
    </location>
</feature>
<organism evidence="2 3">
    <name type="scientific">Triparma laevis f. longispina</name>
    <dbReference type="NCBI Taxonomy" id="1714387"/>
    <lineage>
        <taxon>Eukaryota</taxon>
        <taxon>Sar</taxon>
        <taxon>Stramenopiles</taxon>
        <taxon>Ochrophyta</taxon>
        <taxon>Bolidophyceae</taxon>
        <taxon>Parmales</taxon>
        <taxon>Triparmaceae</taxon>
        <taxon>Triparma</taxon>
    </lineage>
</organism>
<proteinExistence type="predicted"/>
<feature type="region of interest" description="Disordered" evidence="1">
    <location>
        <begin position="338"/>
        <end position="357"/>
    </location>
</feature>
<sequence>MLHTASTPSLPSTKSKKTKTKPSSFSSSKAPTHRPLPTPKPRRQAPIPANLTYKLKPDSPFQHYTARTLAQSNSINSSNNPVSAKLSAQLLNNPILKETLKIDRILHPLPDPKFYDSFLKSTIPKSKANAWEELELTDGWGGLEPTPLEIQINQSHHLRSTYLSRLHSLTNLSARNSKLLKSTSENVHTLTESAQILLVEISDLLTLIRHSTIEYVENVTKWRTAHNKVTQPYLINKKNPMASMSSDLNFLDGYSLLRKWLGTRMTRNPLVLRNGLDERLESIRQYENLPKIMDDDVKFVDDRKDEDEDKSIRIVNDNGTVRSGGLIERMRLENELKLKKQQQHSASPQTSPTQNKCVHSEVAVKIATTSLTENKPSDYAALAIKEATLTLAKSDDRSDDKYDKIPSPTKHAKTMPKFFKNATTVNNPSALIALRFLNVERTILHEEGLNGADSLMQSLQTIEKVPPFVAPKPPPHYPFGVEEDKISNDLSDINSSLSVHAAHALKVEATIKKQVAIIPGLRLQLWWSRRLKQALEEQERGGGVDVVSSKGSSGLGVLEKMPWVTGVLDPEFRTAWNRSKKFRRKMEFAEILRLERLAFVRCLNRISQTIETTEQEIAGLQGIIASTVHELEDHKIKCETLLNRRSNVTKNLTELINQRKLTNNNREDNYIRTKRNHLPMPYGAILLDKNWEADRKREHHSLNWWLDKYTRPTPGSLEPIALDNVPRNYAKPWNPDFSYDDAPPDFEELTKIEDEKRKKEEVAKEPEVVGTGPLQRTTGKSKNKFSCYTVYRGGFKVSKMLCMVHVIRKPPKGYSLGGYIVSCFCTRVGKRSGKLSDLNDVVNQTFVGDVLKVFAEHYPKEIMGNEEEPHQWRKWCSHLKLARPVLPDGRVSGRVKLVWNITPTIPGEIYQDLLEEGELENSSTRCPTGTLVKTCIKLNVMSESFVNHNDEESVEGDGMKSGDIVTKSELGVGLPPSRVLSYIGVEYYFVKVVGYNEKKTGYDLPGFSVELHKNNSLEKNVDITKVKWNRFKELGWDSGKLGKKESSDIIKYLKSLTVIRNSNNRHEYIDNNNKENKVTQEIHNDHTTVYKSDDDVVNGKTCMISIIGSSERFSVENNEFIRHGRSHCVNIKVTLVWNGELVDLQTTVSLHYLKSSGYKCGYRITDSGELDYFIEMRHISKLKSNLYVVYDNGDLTNVRLQFVGHSKIVYKKCGYVGGEFVAMSINYDKGRLNIKCLRVKDNVLGRCTVDEDMLVRKGWLELARQVSNATDEGLKIFMEALGWNDRDELYLTQNDVVIDDEDVTLGQCLLKSALRVDDQICFIKCSTFTYKERRMSVGDDGLVFDIFPRNPGEDADGGWEDFYGDGIKRKRAVINREELEADYGVLLLKNGGVGKSLNRLPKHTLFMILGVLRQNAHGQSSRLDE</sequence>
<feature type="region of interest" description="Disordered" evidence="1">
    <location>
        <begin position="757"/>
        <end position="776"/>
    </location>
</feature>
<comment type="caution">
    <text evidence="2">The sequence shown here is derived from an EMBL/GenBank/DDBJ whole genome shotgun (WGS) entry which is preliminary data.</text>
</comment>
<keyword evidence="3" id="KW-1185">Reference proteome</keyword>
<reference evidence="3" key="1">
    <citation type="journal article" date="2023" name="Commun. Biol.">
        <title>Genome analysis of Parmales, the sister group of diatoms, reveals the evolutionary specialization of diatoms from phago-mixotrophs to photoautotrophs.</title>
        <authorList>
            <person name="Ban H."/>
            <person name="Sato S."/>
            <person name="Yoshikawa S."/>
            <person name="Yamada K."/>
            <person name="Nakamura Y."/>
            <person name="Ichinomiya M."/>
            <person name="Sato N."/>
            <person name="Blanc-Mathieu R."/>
            <person name="Endo H."/>
            <person name="Kuwata A."/>
            <person name="Ogata H."/>
        </authorList>
    </citation>
    <scope>NUCLEOTIDE SEQUENCE [LARGE SCALE GENOMIC DNA]</scope>
    <source>
        <strain evidence="3">NIES 3700</strain>
    </source>
</reference>
<dbReference type="OrthoDB" id="191816at2759"/>
<name>A0A9W7E1G9_9STRA</name>
<feature type="compositionally biased region" description="Basic and acidic residues" evidence="1">
    <location>
        <begin position="757"/>
        <end position="767"/>
    </location>
</feature>
<dbReference type="Proteomes" id="UP001165122">
    <property type="component" value="Unassembled WGS sequence"/>
</dbReference>
<gene>
    <name evidence="2" type="ORF">TrLO_g2961</name>
</gene>
<accession>A0A9W7E1G9</accession>
<evidence type="ECO:0000313" key="3">
    <source>
        <dbReference type="Proteomes" id="UP001165122"/>
    </source>
</evidence>
<dbReference type="EMBL" id="BRXW01000518">
    <property type="protein sequence ID" value="GMH62433.1"/>
    <property type="molecule type" value="Genomic_DNA"/>
</dbReference>
<evidence type="ECO:0000256" key="1">
    <source>
        <dbReference type="SAM" id="MobiDB-lite"/>
    </source>
</evidence>
<protein>
    <submittedName>
        <fullName evidence="2">Uncharacterized protein</fullName>
    </submittedName>
</protein>
<feature type="compositionally biased region" description="Low complexity" evidence="1">
    <location>
        <begin position="21"/>
        <end position="30"/>
    </location>
</feature>
<feature type="compositionally biased region" description="Low complexity" evidence="1">
    <location>
        <begin position="1"/>
        <end position="13"/>
    </location>
</feature>
<feature type="region of interest" description="Disordered" evidence="1">
    <location>
        <begin position="1"/>
        <end position="48"/>
    </location>
</feature>